<accession>A0A9P6GGS5</accession>
<dbReference type="AlphaFoldDB" id="A0A9P6GGS5"/>
<dbReference type="InterPro" id="IPR044492">
    <property type="entry name" value="P_typ_ATPase_HD_dom"/>
</dbReference>
<dbReference type="PROSITE" id="PS00154">
    <property type="entry name" value="ATPASE_E1_E2"/>
    <property type="match status" value="1"/>
</dbReference>
<dbReference type="Gene3D" id="3.40.50.1000">
    <property type="entry name" value="HAD superfamily/HAD-like"/>
    <property type="match status" value="1"/>
</dbReference>
<dbReference type="InterPro" id="IPR004014">
    <property type="entry name" value="ATPase_P-typ_cation-transptr_N"/>
</dbReference>
<comment type="caution">
    <text evidence="12">The sequence shown here is derived from an EMBL/GenBank/DDBJ whole genome shotgun (WGS) entry which is preliminary data.</text>
</comment>
<feature type="domain" description="Cation-transporting P-type ATPase N-terminal" evidence="11">
    <location>
        <begin position="100"/>
        <end position="173"/>
    </location>
</feature>
<dbReference type="GO" id="GO:1990573">
    <property type="term" value="P:potassium ion import across plasma membrane"/>
    <property type="evidence" value="ECO:0007669"/>
    <property type="project" value="TreeGrafter"/>
</dbReference>
<comment type="subcellular location">
    <subcellularLocation>
        <location evidence="1">Cell membrane</location>
        <topology evidence="1">Multi-pass membrane protein</topology>
    </subcellularLocation>
</comment>
<dbReference type="Pfam" id="PF13246">
    <property type="entry name" value="Cation_ATPase"/>
    <property type="match status" value="1"/>
</dbReference>
<dbReference type="PRINTS" id="PR00121">
    <property type="entry name" value="NAKATPASE"/>
</dbReference>
<feature type="transmembrane region" description="Helical" evidence="10">
    <location>
        <begin position="343"/>
        <end position="369"/>
    </location>
</feature>
<proteinExistence type="predicted"/>
<keyword evidence="2" id="KW-1003">Cell membrane</keyword>
<reference evidence="12" key="1">
    <citation type="journal article" date="2020" name="Mol. Plant Microbe Interact.">
        <title>Genome Sequence of the Biocontrol Agent Coniothyrium minitans strain Conio (IMI 134523).</title>
        <authorList>
            <person name="Patel D."/>
            <person name="Shittu T.A."/>
            <person name="Baroncelli R."/>
            <person name="Muthumeenakshi S."/>
            <person name="Osborne T.H."/>
            <person name="Janganan T.K."/>
            <person name="Sreenivasaprasad S."/>
        </authorList>
    </citation>
    <scope>NUCLEOTIDE SEQUENCE</scope>
    <source>
        <strain evidence="12">Conio</strain>
    </source>
</reference>
<evidence type="ECO:0000256" key="5">
    <source>
        <dbReference type="ARBA" id="ARBA00022840"/>
    </source>
</evidence>
<dbReference type="SFLD" id="SFLDG00002">
    <property type="entry name" value="C1.7:_P-type_atpase_like"/>
    <property type="match status" value="1"/>
</dbReference>
<evidence type="ECO:0000256" key="3">
    <source>
        <dbReference type="ARBA" id="ARBA00022692"/>
    </source>
</evidence>
<evidence type="ECO:0000256" key="9">
    <source>
        <dbReference type="SAM" id="MobiDB-lite"/>
    </source>
</evidence>
<keyword evidence="7 10" id="KW-1133">Transmembrane helix</keyword>
<dbReference type="SMART" id="SM00831">
    <property type="entry name" value="Cation_ATPase_N"/>
    <property type="match status" value="1"/>
</dbReference>
<dbReference type="InterPro" id="IPR001757">
    <property type="entry name" value="P_typ_ATPase"/>
</dbReference>
<dbReference type="OrthoDB" id="158672at2759"/>
<dbReference type="PANTHER" id="PTHR43294:SF21">
    <property type="entry name" value="CATION TRANSPORTING ATPASE"/>
    <property type="match status" value="1"/>
</dbReference>
<evidence type="ECO:0000256" key="10">
    <source>
        <dbReference type="SAM" id="Phobius"/>
    </source>
</evidence>
<keyword evidence="4" id="KW-0547">Nucleotide-binding</keyword>
<feature type="compositionally biased region" description="Polar residues" evidence="9">
    <location>
        <begin position="38"/>
        <end position="47"/>
    </location>
</feature>
<keyword evidence="13" id="KW-1185">Reference proteome</keyword>
<dbReference type="Gene3D" id="3.40.1110.10">
    <property type="entry name" value="Calcium-transporting ATPase, cytoplasmic domain N"/>
    <property type="match status" value="1"/>
</dbReference>
<evidence type="ECO:0000256" key="2">
    <source>
        <dbReference type="ARBA" id="ARBA00022475"/>
    </source>
</evidence>
<dbReference type="GO" id="GO:0016887">
    <property type="term" value="F:ATP hydrolysis activity"/>
    <property type="evidence" value="ECO:0007669"/>
    <property type="project" value="InterPro"/>
</dbReference>
<evidence type="ECO:0000256" key="4">
    <source>
        <dbReference type="ARBA" id="ARBA00022741"/>
    </source>
</evidence>
<dbReference type="GO" id="GO:0005524">
    <property type="term" value="F:ATP binding"/>
    <property type="evidence" value="ECO:0007669"/>
    <property type="project" value="UniProtKB-KW"/>
</dbReference>
<feature type="transmembrane region" description="Helical" evidence="10">
    <location>
        <begin position="184"/>
        <end position="203"/>
    </location>
</feature>
<feature type="transmembrane region" description="Helical" evidence="10">
    <location>
        <begin position="381"/>
        <end position="409"/>
    </location>
</feature>
<keyword evidence="3 10" id="KW-0812">Transmembrane</keyword>
<feature type="region of interest" description="Disordered" evidence="9">
    <location>
        <begin position="33"/>
        <end position="59"/>
    </location>
</feature>
<dbReference type="GO" id="GO:0005886">
    <property type="term" value="C:plasma membrane"/>
    <property type="evidence" value="ECO:0007669"/>
    <property type="project" value="UniProtKB-SubCell"/>
</dbReference>
<dbReference type="SUPFAM" id="SSF81653">
    <property type="entry name" value="Calcium ATPase, transduction domain A"/>
    <property type="match status" value="1"/>
</dbReference>
<dbReference type="InterPro" id="IPR023214">
    <property type="entry name" value="HAD_sf"/>
</dbReference>
<evidence type="ECO:0000256" key="1">
    <source>
        <dbReference type="ARBA" id="ARBA00004651"/>
    </source>
</evidence>
<gene>
    <name evidence="12" type="ORF">PMIN01_06539</name>
</gene>
<dbReference type="Pfam" id="PF08282">
    <property type="entry name" value="Hydrolase_3"/>
    <property type="match status" value="1"/>
</dbReference>
<dbReference type="GO" id="GO:0005391">
    <property type="term" value="F:P-type sodium:potassium-exchanging transporter activity"/>
    <property type="evidence" value="ECO:0007669"/>
    <property type="project" value="TreeGrafter"/>
</dbReference>
<dbReference type="Pfam" id="PF00122">
    <property type="entry name" value="E1-E2_ATPase"/>
    <property type="match status" value="1"/>
</dbReference>
<feature type="transmembrane region" description="Helical" evidence="10">
    <location>
        <begin position="1043"/>
        <end position="1059"/>
    </location>
</feature>
<feature type="transmembrane region" description="Helical" evidence="10">
    <location>
        <begin position="149"/>
        <end position="172"/>
    </location>
</feature>
<sequence length="1080" mass="119685">MDKEEIKPATRIQFQGDEETVRVGRERDAYRHDRRLSRASSTGSLSIHSAGGGTRTVQPETALPITYRTLSIEVDEARDQKQEVVKKAKERAGVELVDLEWHTISIDELLRRLSVTLGQGLSPEQVAHRLTEHGKNKMTKPPSRRFAKIMGYLFGGFGSILLIAGILVFIAWKPLGNPPAKANLALAIVLIIVFFFQAAFNAWQDWSSARVMASIGTMLPDQCIVVRNGSHESISAIDLVPGDIVIVKQGNKLPADVRFVEVSSDAMFDRAILTGESEPCPATTEATEDNYLETHNIGMQGTHCISGSCIGICVATGDSTIFGRIAKLTSEPKTGMTPLQKEILRFVLIICVFITCVVILIVILWAAWLRKDYPNWIDVPLLIVDCVSCAVAFIPEGLPIALTTSLTIVANMMRKNKILCKSLKTVETLGAVSVICSDKTGTLTKNSMVVTDIYAGGDEYTPEAARDLMAVIRSENNIAALSKKRQDVMEDLYILSGLCNAGEFDAATMHLPISDRKINGDATDQAILRLSEGLGSVAELRQAYKKVFEIAFNSKNKFMVRLMAPASQDAANKQCTLMIKGAPDIILPYCNSIVGDQGEVLPLTEAQSRRIERIKDDLSRQGKRVILLARKNTVAPFSSSPEKEVLAAAREGLTFVGLLGIFDPPRDEITSVVNILRNASIRIFMVTGDFKLTAQAIAEECGIISDSSLVDDISALSREEKSVFSRRAMVLSGPELMTLNENQWDQLCDYEEIVFARTTPEQKLRIVKEFQHRENIVGMTGDGVNDAPSLKAADIGIAMGSGSDIAIEAADMVLLDSFAAIVAAVEYGRLVYDNLKKTILYLLPAGSFSELWPVVTNVAFGIPQILSSFLMIVICCFTDCAAAITLAYEKPESDLMLRPPRSPKKDRLVNTRLIFHAYFIVGLLECFLSFTMAFWYMERKGVPFTAMWLKFGEYNPQYDTDYINQTANEASSIYFVTLVVMQLFNLLATRTRRLSIFQQPPVFNKNTQNLLLFPAMVFAIVVVFIFCYPPSVQEAIDTTTIPVEYWFFPVAFGIGLLMLDEARKWAIRTYPQWLLARLAW</sequence>
<dbReference type="Gene3D" id="2.70.150.10">
    <property type="entry name" value="Calcium-transporting ATPase, cytoplasmic transduction domain A"/>
    <property type="match status" value="1"/>
</dbReference>
<dbReference type="Gene3D" id="1.20.1110.10">
    <property type="entry name" value="Calcium-transporting ATPase, transmembrane domain"/>
    <property type="match status" value="1"/>
</dbReference>
<dbReference type="InterPro" id="IPR008250">
    <property type="entry name" value="ATPase_P-typ_transduc_dom_A_sf"/>
</dbReference>
<keyword evidence="6" id="KW-1278">Translocase</keyword>
<dbReference type="NCBIfam" id="TIGR01494">
    <property type="entry name" value="ATPase_P-type"/>
    <property type="match status" value="2"/>
</dbReference>
<dbReference type="PANTHER" id="PTHR43294">
    <property type="entry name" value="SODIUM/POTASSIUM-TRANSPORTING ATPASE SUBUNIT ALPHA"/>
    <property type="match status" value="1"/>
</dbReference>
<feature type="transmembrane region" description="Helical" evidence="10">
    <location>
        <begin position="913"/>
        <end position="937"/>
    </location>
</feature>
<dbReference type="Pfam" id="PF00689">
    <property type="entry name" value="Cation_ATPase_C"/>
    <property type="match status" value="1"/>
</dbReference>
<organism evidence="12 13">
    <name type="scientific">Paraphaeosphaeria minitans</name>
    <dbReference type="NCBI Taxonomy" id="565426"/>
    <lineage>
        <taxon>Eukaryota</taxon>
        <taxon>Fungi</taxon>
        <taxon>Dikarya</taxon>
        <taxon>Ascomycota</taxon>
        <taxon>Pezizomycotina</taxon>
        <taxon>Dothideomycetes</taxon>
        <taxon>Pleosporomycetidae</taxon>
        <taxon>Pleosporales</taxon>
        <taxon>Massarineae</taxon>
        <taxon>Didymosphaeriaceae</taxon>
        <taxon>Paraphaeosphaeria</taxon>
    </lineage>
</organism>
<dbReference type="SFLD" id="SFLDS00003">
    <property type="entry name" value="Haloacid_Dehalogenase"/>
    <property type="match status" value="1"/>
</dbReference>
<dbReference type="GO" id="GO:0036376">
    <property type="term" value="P:sodium ion export across plasma membrane"/>
    <property type="evidence" value="ECO:0007669"/>
    <property type="project" value="TreeGrafter"/>
</dbReference>
<dbReference type="FunFam" id="3.40.50.1000:FF:000083">
    <property type="entry name" value="Sodium/potassium-transporting ATPase subunit alpha"/>
    <property type="match status" value="1"/>
</dbReference>
<dbReference type="SUPFAM" id="SSF81665">
    <property type="entry name" value="Calcium ATPase, transmembrane domain M"/>
    <property type="match status" value="1"/>
</dbReference>
<feature type="transmembrane region" description="Helical" evidence="10">
    <location>
        <begin position="868"/>
        <end position="888"/>
    </location>
</feature>
<dbReference type="InterPro" id="IPR023299">
    <property type="entry name" value="ATPase_P-typ_cyto_dom_N"/>
</dbReference>
<dbReference type="InterPro" id="IPR023298">
    <property type="entry name" value="ATPase_P-typ_TM_dom_sf"/>
</dbReference>
<dbReference type="InterPro" id="IPR036412">
    <property type="entry name" value="HAD-like_sf"/>
</dbReference>
<dbReference type="GO" id="GO:1902600">
    <property type="term" value="P:proton transmembrane transport"/>
    <property type="evidence" value="ECO:0007669"/>
    <property type="project" value="TreeGrafter"/>
</dbReference>
<feature type="transmembrane region" description="Helical" evidence="10">
    <location>
        <begin position="1010"/>
        <end position="1031"/>
    </location>
</feature>
<evidence type="ECO:0000313" key="13">
    <source>
        <dbReference type="Proteomes" id="UP000756921"/>
    </source>
</evidence>
<keyword evidence="5" id="KW-0067">ATP-binding</keyword>
<dbReference type="GO" id="GO:0030007">
    <property type="term" value="P:intracellular potassium ion homeostasis"/>
    <property type="evidence" value="ECO:0007669"/>
    <property type="project" value="TreeGrafter"/>
</dbReference>
<dbReference type="InterPro" id="IPR059000">
    <property type="entry name" value="ATPase_P-type_domA"/>
</dbReference>
<evidence type="ECO:0000256" key="6">
    <source>
        <dbReference type="ARBA" id="ARBA00022967"/>
    </source>
</evidence>
<protein>
    <submittedName>
        <fullName evidence="12">H k atpase alpha</fullName>
    </submittedName>
</protein>
<dbReference type="InterPro" id="IPR050510">
    <property type="entry name" value="Cation_transp_ATPase_P-type"/>
</dbReference>
<dbReference type="Proteomes" id="UP000756921">
    <property type="component" value="Unassembled WGS sequence"/>
</dbReference>
<dbReference type="EMBL" id="WJXW01000006">
    <property type="protein sequence ID" value="KAF9735134.1"/>
    <property type="molecule type" value="Genomic_DNA"/>
</dbReference>
<dbReference type="SFLD" id="SFLDF00027">
    <property type="entry name" value="p-type_atpase"/>
    <property type="match status" value="1"/>
</dbReference>
<dbReference type="InterPro" id="IPR018303">
    <property type="entry name" value="ATPase_P-typ_P_site"/>
</dbReference>
<evidence type="ECO:0000256" key="7">
    <source>
        <dbReference type="ARBA" id="ARBA00022989"/>
    </source>
</evidence>
<evidence type="ECO:0000259" key="11">
    <source>
        <dbReference type="SMART" id="SM00831"/>
    </source>
</evidence>
<feature type="transmembrane region" description="Helical" evidence="10">
    <location>
        <begin position="839"/>
        <end position="862"/>
    </location>
</feature>
<keyword evidence="8 10" id="KW-0472">Membrane</keyword>
<dbReference type="InterPro" id="IPR006068">
    <property type="entry name" value="ATPase_P-typ_cation-transptr_C"/>
</dbReference>
<name>A0A9P6GGS5_9PLEO</name>
<dbReference type="SUPFAM" id="SSF81660">
    <property type="entry name" value="Metal cation-transporting ATPase, ATP-binding domain N"/>
    <property type="match status" value="1"/>
</dbReference>
<dbReference type="GO" id="GO:0006883">
    <property type="term" value="P:intracellular sodium ion homeostasis"/>
    <property type="evidence" value="ECO:0007669"/>
    <property type="project" value="TreeGrafter"/>
</dbReference>
<dbReference type="FunFam" id="3.40.50.1000:FF:000001">
    <property type="entry name" value="Phospholipid-transporting ATPase IC"/>
    <property type="match status" value="1"/>
</dbReference>
<dbReference type="Pfam" id="PF00690">
    <property type="entry name" value="Cation_ATPase_N"/>
    <property type="match status" value="1"/>
</dbReference>
<dbReference type="SUPFAM" id="SSF56784">
    <property type="entry name" value="HAD-like"/>
    <property type="match status" value="1"/>
</dbReference>
<evidence type="ECO:0000256" key="8">
    <source>
        <dbReference type="ARBA" id="ARBA00023136"/>
    </source>
</evidence>
<feature type="transmembrane region" description="Helical" evidence="10">
    <location>
        <begin position="972"/>
        <end position="989"/>
    </location>
</feature>
<dbReference type="PRINTS" id="PR00119">
    <property type="entry name" value="CATATPASE"/>
</dbReference>
<evidence type="ECO:0000313" key="12">
    <source>
        <dbReference type="EMBL" id="KAF9735134.1"/>
    </source>
</evidence>